<keyword evidence="5" id="KW-1185">Reference proteome</keyword>
<dbReference type="SUPFAM" id="SSF57535">
    <property type="entry name" value="Complement control module/SCR domain"/>
    <property type="match status" value="1"/>
</dbReference>
<dbReference type="CDD" id="cd00033">
    <property type="entry name" value="CCP"/>
    <property type="match status" value="1"/>
</dbReference>
<reference evidence="4 5" key="1">
    <citation type="submission" date="2024-05" db="EMBL/GenBank/DDBJ databases">
        <title>Genome sequencing and assembly of Indian major carp, Cirrhinus mrigala (Hamilton, 1822).</title>
        <authorList>
            <person name="Mohindra V."/>
            <person name="Chowdhury L.M."/>
            <person name="Lal K."/>
            <person name="Jena J.K."/>
        </authorList>
    </citation>
    <scope>NUCLEOTIDE SEQUENCE [LARGE SCALE GENOMIC DNA]</scope>
    <source>
        <strain evidence="4">CM1030</strain>
        <tissue evidence="4">Blood</tissue>
    </source>
</reference>
<evidence type="ECO:0000259" key="3">
    <source>
        <dbReference type="PROSITE" id="PS50923"/>
    </source>
</evidence>
<evidence type="ECO:0000256" key="1">
    <source>
        <dbReference type="ARBA" id="ARBA00023157"/>
    </source>
</evidence>
<comment type="caution">
    <text evidence="4">The sequence shown here is derived from an EMBL/GenBank/DDBJ whole genome shotgun (WGS) entry which is preliminary data.</text>
</comment>
<dbReference type="PROSITE" id="PS50923">
    <property type="entry name" value="SUSHI"/>
    <property type="match status" value="1"/>
</dbReference>
<dbReference type="InterPro" id="IPR000436">
    <property type="entry name" value="Sushi_SCR_CCP_dom"/>
</dbReference>
<feature type="non-terminal residue" evidence="4">
    <location>
        <position position="1"/>
    </location>
</feature>
<dbReference type="AlphaFoldDB" id="A0ABD0PB45"/>
<dbReference type="Proteomes" id="UP001529510">
    <property type="component" value="Unassembled WGS sequence"/>
</dbReference>
<keyword evidence="2" id="KW-0768">Sushi</keyword>
<organism evidence="4 5">
    <name type="scientific">Cirrhinus mrigala</name>
    <name type="common">Mrigala</name>
    <dbReference type="NCBI Taxonomy" id="683832"/>
    <lineage>
        <taxon>Eukaryota</taxon>
        <taxon>Metazoa</taxon>
        <taxon>Chordata</taxon>
        <taxon>Craniata</taxon>
        <taxon>Vertebrata</taxon>
        <taxon>Euteleostomi</taxon>
        <taxon>Actinopterygii</taxon>
        <taxon>Neopterygii</taxon>
        <taxon>Teleostei</taxon>
        <taxon>Ostariophysi</taxon>
        <taxon>Cypriniformes</taxon>
        <taxon>Cyprinidae</taxon>
        <taxon>Labeoninae</taxon>
        <taxon>Labeonini</taxon>
        <taxon>Cirrhinus</taxon>
    </lineage>
</organism>
<gene>
    <name evidence="4" type="ORF">M9458_031619</name>
</gene>
<name>A0ABD0PB45_CIRMR</name>
<sequence>IGSFTLDHGKWRIVNGSRYEYGTKVAFTCNAGYYRLGPAHIHCTSNGTWSWRNERPRCKS</sequence>
<dbReference type="InterPro" id="IPR035976">
    <property type="entry name" value="Sushi/SCR/CCP_sf"/>
</dbReference>
<feature type="domain" description="Sushi" evidence="3">
    <location>
        <begin position="1"/>
        <end position="60"/>
    </location>
</feature>
<dbReference type="Gene3D" id="2.10.70.10">
    <property type="entry name" value="Complement Module, domain 1"/>
    <property type="match status" value="1"/>
</dbReference>
<dbReference type="SMART" id="SM00032">
    <property type="entry name" value="CCP"/>
    <property type="match status" value="1"/>
</dbReference>
<proteinExistence type="predicted"/>
<protein>
    <recommendedName>
        <fullName evidence="3">Sushi domain-containing protein</fullName>
    </recommendedName>
</protein>
<feature type="non-terminal residue" evidence="4">
    <location>
        <position position="60"/>
    </location>
</feature>
<evidence type="ECO:0000313" key="5">
    <source>
        <dbReference type="Proteomes" id="UP001529510"/>
    </source>
</evidence>
<comment type="caution">
    <text evidence="2">Lacks conserved residue(s) required for the propagation of feature annotation.</text>
</comment>
<dbReference type="EMBL" id="JAMKFB020000016">
    <property type="protein sequence ID" value="KAL0171308.1"/>
    <property type="molecule type" value="Genomic_DNA"/>
</dbReference>
<keyword evidence="1" id="KW-1015">Disulfide bond</keyword>
<evidence type="ECO:0000256" key="2">
    <source>
        <dbReference type="PROSITE-ProRule" id="PRU00302"/>
    </source>
</evidence>
<evidence type="ECO:0000313" key="4">
    <source>
        <dbReference type="EMBL" id="KAL0171308.1"/>
    </source>
</evidence>
<accession>A0ABD0PB45</accession>
<dbReference type="Pfam" id="PF00084">
    <property type="entry name" value="Sushi"/>
    <property type="match status" value="1"/>
</dbReference>